<dbReference type="SUPFAM" id="SSF117281">
    <property type="entry name" value="Kelch motif"/>
    <property type="match status" value="1"/>
</dbReference>
<keyword evidence="4" id="KW-1185">Reference proteome</keyword>
<keyword evidence="1" id="KW-0880">Kelch repeat</keyword>
<dbReference type="InterPro" id="IPR006652">
    <property type="entry name" value="Kelch_1"/>
</dbReference>
<dbReference type="EMBL" id="UYRU01000445">
    <property type="protein sequence ID" value="VDK30200.1"/>
    <property type="molecule type" value="Genomic_DNA"/>
</dbReference>
<proteinExistence type="predicted"/>
<dbReference type="OrthoDB" id="8185403at2759"/>
<accession>A0A3P6PEL0</accession>
<keyword evidence="2" id="KW-0677">Repeat</keyword>
<dbReference type="SMR" id="A0A3P6PEL0"/>
<dbReference type="Gene3D" id="2.120.10.80">
    <property type="entry name" value="Kelch-type beta propeller"/>
    <property type="match status" value="1"/>
</dbReference>
<organism evidence="3 4">
    <name type="scientific">Dibothriocephalus latus</name>
    <name type="common">Fish tapeworm</name>
    <name type="synonym">Diphyllobothrium latum</name>
    <dbReference type="NCBI Taxonomy" id="60516"/>
    <lineage>
        <taxon>Eukaryota</taxon>
        <taxon>Metazoa</taxon>
        <taxon>Spiralia</taxon>
        <taxon>Lophotrochozoa</taxon>
        <taxon>Platyhelminthes</taxon>
        <taxon>Cestoda</taxon>
        <taxon>Eucestoda</taxon>
        <taxon>Diphyllobothriidea</taxon>
        <taxon>Diphyllobothriidae</taxon>
        <taxon>Dibothriocephalus</taxon>
    </lineage>
</organism>
<dbReference type="SMART" id="SM00612">
    <property type="entry name" value="Kelch"/>
    <property type="match status" value="2"/>
</dbReference>
<evidence type="ECO:0000313" key="4">
    <source>
        <dbReference type="Proteomes" id="UP000281553"/>
    </source>
</evidence>
<dbReference type="Pfam" id="PF01344">
    <property type="entry name" value="Kelch_1"/>
    <property type="match status" value="2"/>
</dbReference>
<evidence type="ECO:0000256" key="2">
    <source>
        <dbReference type="ARBA" id="ARBA00022737"/>
    </source>
</evidence>
<dbReference type="AlphaFoldDB" id="A0A3P6PEL0"/>
<protein>
    <submittedName>
        <fullName evidence="3">Uncharacterized protein</fullName>
    </submittedName>
</protein>
<dbReference type="InterPro" id="IPR015915">
    <property type="entry name" value="Kelch-typ_b-propeller"/>
</dbReference>
<dbReference type="Proteomes" id="UP000281553">
    <property type="component" value="Unassembled WGS sequence"/>
</dbReference>
<sequence>MLEARCATAAVALSGGRVFVFGGWNGKSSLVSVECCHLQTDWSRTIETARTEVFWRPLESMGTPRYFHAAVSFKRKILIAGGYRRDETNQRIVQSVVEVFSPPNAERPRGEWTRVADLLVPRQGLVLLVIKDGLYALG</sequence>
<dbReference type="PANTHER" id="PTHR45632:SF3">
    <property type="entry name" value="KELCH-LIKE PROTEIN 32"/>
    <property type="match status" value="1"/>
</dbReference>
<name>A0A3P6PEL0_DIBLA</name>
<evidence type="ECO:0000256" key="1">
    <source>
        <dbReference type="ARBA" id="ARBA00022441"/>
    </source>
</evidence>
<dbReference type="PANTHER" id="PTHR45632">
    <property type="entry name" value="LD33804P"/>
    <property type="match status" value="1"/>
</dbReference>
<reference evidence="3 4" key="1">
    <citation type="submission" date="2018-11" db="EMBL/GenBank/DDBJ databases">
        <authorList>
            <consortium name="Pathogen Informatics"/>
        </authorList>
    </citation>
    <scope>NUCLEOTIDE SEQUENCE [LARGE SCALE GENOMIC DNA]</scope>
</reference>
<gene>
    <name evidence="3" type="ORF">DILT_LOCUS121</name>
</gene>
<evidence type="ECO:0000313" key="3">
    <source>
        <dbReference type="EMBL" id="VDK30200.1"/>
    </source>
</evidence>